<organism evidence="2 3">
    <name type="scientific">Pseudoduganella lurida</name>
    <dbReference type="NCBI Taxonomy" id="1036180"/>
    <lineage>
        <taxon>Bacteria</taxon>
        <taxon>Pseudomonadati</taxon>
        <taxon>Pseudomonadota</taxon>
        <taxon>Betaproteobacteria</taxon>
        <taxon>Burkholderiales</taxon>
        <taxon>Oxalobacteraceae</taxon>
        <taxon>Telluria group</taxon>
        <taxon>Pseudoduganella</taxon>
    </lineage>
</organism>
<gene>
    <name evidence="2" type="ORF">IP91_00746</name>
</gene>
<comment type="caution">
    <text evidence="2">The sequence shown here is derived from an EMBL/GenBank/DDBJ whole genome shotgun (WGS) entry which is preliminary data.</text>
</comment>
<dbReference type="EMBL" id="VLLB01000001">
    <property type="protein sequence ID" value="TWI69673.1"/>
    <property type="molecule type" value="Genomic_DNA"/>
</dbReference>
<accession>A0A562RLA8</accession>
<proteinExistence type="predicted"/>
<dbReference type="RefSeq" id="WP_145647417.1">
    <property type="nucleotide sequence ID" value="NZ_VLLB01000001.1"/>
</dbReference>
<dbReference type="AlphaFoldDB" id="A0A562RLA8"/>
<feature type="compositionally biased region" description="Pro residues" evidence="1">
    <location>
        <begin position="167"/>
        <end position="176"/>
    </location>
</feature>
<feature type="region of interest" description="Disordered" evidence="1">
    <location>
        <begin position="147"/>
        <end position="176"/>
    </location>
</feature>
<evidence type="ECO:0000313" key="3">
    <source>
        <dbReference type="Proteomes" id="UP000318431"/>
    </source>
</evidence>
<keyword evidence="3" id="KW-1185">Reference proteome</keyword>
<reference evidence="2 3" key="1">
    <citation type="journal article" date="2015" name="Stand. Genomic Sci.">
        <title>Genomic Encyclopedia of Bacterial and Archaeal Type Strains, Phase III: the genomes of soil and plant-associated and newly described type strains.</title>
        <authorList>
            <person name="Whitman W.B."/>
            <person name="Woyke T."/>
            <person name="Klenk H.P."/>
            <person name="Zhou Y."/>
            <person name="Lilburn T.G."/>
            <person name="Beck B.J."/>
            <person name="De Vos P."/>
            <person name="Vandamme P."/>
            <person name="Eisen J.A."/>
            <person name="Garrity G."/>
            <person name="Hugenholtz P."/>
            <person name="Kyrpides N.C."/>
        </authorList>
    </citation>
    <scope>NUCLEOTIDE SEQUENCE [LARGE SCALE GENOMIC DNA]</scope>
    <source>
        <strain evidence="2 3">CGMCC 1.10822</strain>
    </source>
</reference>
<dbReference type="OrthoDB" id="9980908at2"/>
<sequence length="176" mass="18394">MNHRLAGILSCVTVVLAAAAGWWLLRPAVLTDAAAPAADPTAFPAAGRIEQLARGMAAQAGPLAYAGLAETLPRPRQGYLVTFLAERASGRAAERDEAARRAWHERFCTAPLLATMREEGVQVVTGRVVDGSGHTLYAADCLPAPARETAGQSAVPPSGQPEQQLPQPAPQPGMVL</sequence>
<dbReference type="Proteomes" id="UP000318431">
    <property type="component" value="Unassembled WGS sequence"/>
</dbReference>
<protein>
    <submittedName>
        <fullName evidence="2">Uncharacterized protein</fullName>
    </submittedName>
</protein>
<evidence type="ECO:0000313" key="2">
    <source>
        <dbReference type="EMBL" id="TWI69673.1"/>
    </source>
</evidence>
<evidence type="ECO:0000256" key="1">
    <source>
        <dbReference type="SAM" id="MobiDB-lite"/>
    </source>
</evidence>
<name>A0A562RLA8_9BURK</name>